<evidence type="ECO:0000259" key="4">
    <source>
        <dbReference type="PROSITE" id="PS51891"/>
    </source>
</evidence>
<feature type="domain" description="CENP-V/GFA" evidence="4">
    <location>
        <begin position="3"/>
        <end position="114"/>
    </location>
</feature>
<keyword evidence="2" id="KW-0479">Metal-binding</keyword>
<name>A0ABR6XQT4_9BURK</name>
<evidence type="ECO:0000313" key="5">
    <source>
        <dbReference type="EMBL" id="MBC3831816.1"/>
    </source>
</evidence>
<reference evidence="5 6" key="1">
    <citation type="submission" date="2020-08" db="EMBL/GenBank/DDBJ databases">
        <title>Novel species isolated from subtropical streams in China.</title>
        <authorList>
            <person name="Lu H."/>
        </authorList>
    </citation>
    <scope>NUCLEOTIDE SEQUENCE [LARGE SCALE GENOMIC DNA]</scope>
    <source>
        <strain evidence="5 6">KCTC 52442</strain>
    </source>
</reference>
<dbReference type="InterPro" id="IPR052355">
    <property type="entry name" value="CENP-V-like"/>
</dbReference>
<accession>A0ABR6XQT4</accession>
<comment type="similarity">
    <text evidence="1">Belongs to the Gfa family.</text>
</comment>
<dbReference type="PANTHER" id="PTHR28620:SF1">
    <property type="entry name" value="CENP-V_GFA DOMAIN-CONTAINING PROTEIN"/>
    <property type="match status" value="1"/>
</dbReference>
<proteinExistence type="inferred from homology"/>
<dbReference type="PANTHER" id="PTHR28620">
    <property type="entry name" value="CENTROMERE PROTEIN V"/>
    <property type="match status" value="1"/>
</dbReference>
<protein>
    <submittedName>
        <fullName evidence="5">GFA family protein</fullName>
    </submittedName>
</protein>
<evidence type="ECO:0000256" key="3">
    <source>
        <dbReference type="ARBA" id="ARBA00022833"/>
    </source>
</evidence>
<comment type="caution">
    <text evidence="5">The sequence shown here is derived from an EMBL/GenBank/DDBJ whole genome shotgun (WGS) entry which is preliminary data.</text>
</comment>
<sequence>MIYQGCCHCGAIQFEVDAPDEVEVEDCNCSICRMTGFLHLIVPLRAFRLLSGAEQLTTYRFNTRVAEHQFCRICGIKPFYVARSNPDGMDVNLRCLKTQPSKVRIVGFDGQNWERHGASLAAKSV</sequence>
<dbReference type="SUPFAM" id="SSF51316">
    <property type="entry name" value="Mss4-like"/>
    <property type="match status" value="1"/>
</dbReference>
<organism evidence="5 6">
    <name type="scientific">Undibacterium amnicola</name>
    <dbReference type="NCBI Taxonomy" id="1834038"/>
    <lineage>
        <taxon>Bacteria</taxon>
        <taxon>Pseudomonadati</taxon>
        <taxon>Pseudomonadota</taxon>
        <taxon>Betaproteobacteria</taxon>
        <taxon>Burkholderiales</taxon>
        <taxon>Oxalobacteraceae</taxon>
        <taxon>Undibacterium</taxon>
    </lineage>
</organism>
<gene>
    <name evidence="5" type="ORF">H8K33_09875</name>
</gene>
<evidence type="ECO:0000256" key="1">
    <source>
        <dbReference type="ARBA" id="ARBA00005495"/>
    </source>
</evidence>
<dbReference type="Proteomes" id="UP000643610">
    <property type="component" value="Unassembled WGS sequence"/>
</dbReference>
<dbReference type="RefSeq" id="WP_186890844.1">
    <property type="nucleotide sequence ID" value="NZ_JACOFU010000003.1"/>
</dbReference>
<dbReference type="InterPro" id="IPR011057">
    <property type="entry name" value="Mss4-like_sf"/>
</dbReference>
<evidence type="ECO:0000313" key="6">
    <source>
        <dbReference type="Proteomes" id="UP000643610"/>
    </source>
</evidence>
<dbReference type="PROSITE" id="PS51891">
    <property type="entry name" value="CENP_V_GFA"/>
    <property type="match status" value="1"/>
</dbReference>
<keyword evidence="6" id="KW-1185">Reference proteome</keyword>
<evidence type="ECO:0000256" key="2">
    <source>
        <dbReference type="ARBA" id="ARBA00022723"/>
    </source>
</evidence>
<dbReference type="Pfam" id="PF04828">
    <property type="entry name" value="GFA"/>
    <property type="match status" value="1"/>
</dbReference>
<keyword evidence="3" id="KW-0862">Zinc</keyword>
<dbReference type="Gene3D" id="2.170.150.70">
    <property type="match status" value="1"/>
</dbReference>
<dbReference type="InterPro" id="IPR006913">
    <property type="entry name" value="CENP-V/GFA"/>
</dbReference>
<dbReference type="EMBL" id="JACOFU010000003">
    <property type="protein sequence ID" value="MBC3831816.1"/>
    <property type="molecule type" value="Genomic_DNA"/>
</dbReference>